<proteinExistence type="predicted"/>
<sequence>MYGSDMDITVEYVNTRANISIPIATSTDLPDSEFGFTWGDDSTCSCKSTPRPCIFIHGMGVPYELPDNQDSLFYWGNLTGHTPCCTTVKYAVLDTINNTWTNHSQQHKVCNRALAVSKTSKDNVISDTIIVSHSMGNLMLAGVIASGKCSLDSSSTWVGIAAPMKGNQLSHAKMAKNSGRCPPTTALKSMSYGAQKDFQSNVSALMCSTESKFGKTWKNRFYRTKLNLYDIQFKHGDGLFSKAMMPVKWLECLL</sequence>
<evidence type="ECO:0000313" key="1">
    <source>
        <dbReference type="EMBL" id="EEY62364.1"/>
    </source>
</evidence>
<dbReference type="RefSeq" id="XP_002899000.1">
    <property type="nucleotide sequence ID" value="XM_002898954.1"/>
</dbReference>
<dbReference type="Proteomes" id="UP000006643">
    <property type="component" value="Unassembled WGS sequence"/>
</dbReference>
<dbReference type="VEuPathDB" id="FungiDB:PITG_14790"/>
<gene>
    <name evidence="1" type="ORF">PITG_14790</name>
</gene>
<evidence type="ECO:0000313" key="2">
    <source>
        <dbReference type="Proteomes" id="UP000006643"/>
    </source>
</evidence>
<evidence type="ECO:0008006" key="3">
    <source>
        <dbReference type="Google" id="ProtNLM"/>
    </source>
</evidence>
<dbReference type="PANTHER" id="PTHR22538">
    <property type="entry name" value="CILIA- AND FLAGELLA-ASSOCIATED PROTEIN 74"/>
    <property type="match status" value="1"/>
</dbReference>
<keyword evidence="2" id="KW-1185">Reference proteome</keyword>
<name>D0NP22_PHYIT</name>
<dbReference type="Gene3D" id="3.40.50.1820">
    <property type="entry name" value="alpha/beta hydrolase"/>
    <property type="match status" value="1"/>
</dbReference>
<organism evidence="1 2">
    <name type="scientific">Phytophthora infestans (strain T30-4)</name>
    <name type="common">Potato late blight agent</name>
    <dbReference type="NCBI Taxonomy" id="403677"/>
    <lineage>
        <taxon>Eukaryota</taxon>
        <taxon>Sar</taxon>
        <taxon>Stramenopiles</taxon>
        <taxon>Oomycota</taxon>
        <taxon>Peronosporomycetes</taxon>
        <taxon>Peronosporales</taxon>
        <taxon>Peronosporaceae</taxon>
        <taxon>Phytophthora</taxon>
    </lineage>
</organism>
<dbReference type="AlphaFoldDB" id="D0NP22"/>
<dbReference type="InParanoid" id="D0NP22"/>
<dbReference type="EMBL" id="DS028150">
    <property type="protein sequence ID" value="EEY62364.1"/>
    <property type="molecule type" value="Genomic_DNA"/>
</dbReference>
<accession>D0NP22</accession>
<dbReference type="KEGG" id="pif:PITG_14790"/>
<dbReference type="InterPro" id="IPR029058">
    <property type="entry name" value="AB_hydrolase_fold"/>
</dbReference>
<dbReference type="HOGENOM" id="CLU_028087_2_0_1"/>
<dbReference type="PANTHER" id="PTHR22538:SF1">
    <property type="entry name" value="VWFD DOMAIN-CONTAINING PROTEIN"/>
    <property type="match status" value="1"/>
</dbReference>
<dbReference type="OMA" id="PEMAENQ"/>
<protein>
    <recommendedName>
        <fullName evidence="3">GPI inositol-deacylase</fullName>
    </recommendedName>
</protein>
<reference evidence="2" key="1">
    <citation type="journal article" date="2009" name="Nature">
        <title>Genome sequence and analysis of the Irish potato famine pathogen Phytophthora infestans.</title>
        <authorList>
            <consortium name="The Broad Institute Genome Sequencing Platform"/>
            <person name="Haas B.J."/>
            <person name="Kamoun S."/>
            <person name="Zody M.C."/>
            <person name="Jiang R.H."/>
            <person name="Handsaker R.E."/>
            <person name="Cano L.M."/>
            <person name="Grabherr M."/>
            <person name="Kodira C.D."/>
            <person name="Raffaele S."/>
            <person name="Torto-Alalibo T."/>
            <person name="Bozkurt T.O."/>
            <person name="Ah-Fong A.M."/>
            <person name="Alvarado L."/>
            <person name="Anderson V.L."/>
            <person name="Armstrong M.R."/>
            <person name="Avrova A."/>
            <person name="Baxter L."/>
            <person name="Beynon J."/>
            <person name="Boevink P.C."/>
            <person name="Bollmann S.R."/>
            <person name="Bos J.I."/>
            <person name="Bulone V."/>
            <person name="Cai G."/>
            <person name="Cakir C."/>
            <person name="Carrington J.C."/>
            <person name="Chawner M."/>
            <person name="Conti L."/>
            <person name="Costanzo S."/>
            <person name="Ewan R."/>
            <person name="Fahlgren N."/>
            <person name="Fischbach M.A."/>
            <person name="Fugelstad J."/>
            <person name="Gilroy E.M."/>
            <person name="Gnerre S."/>
            <person name="Green P.J."/>
            <person name="Grenville-Briggs L.J."/>
            <person name="Griffith J."/>
            <person name="Grunwald N.J."/>
            <person name="Horn K."/>
            <person name="Horner N.R."/>
            <person name="Hu C.H."/>
            <person name="Huitema E."/>
            <person name="Jeong D.H."/>
            <person name="Jones A.M."/>
            <person name="Jones J.D."/>
            <person name="Jones R.W."/>
            <person name="Karlsson E.K."/>
            <person name="Kunjeti S.G."/>
            <person name="Lamour K."/>
            <person name="Liu Z."/>
            <person name="Ma L."/>
            <person name="Maclean D."/>
            <person name="Chibucos M.C."/>
            <person name="McDonald H."/>
            <person name="McWalters J."/>
            <person name="Meijer H.J."/>
            <person name="Morgan W."/>
            <person name="Morris P.F."/>
            <person name="Munro C.A."/>
            <person name="O'Neill K."/>
            <person name="Ospina-Giraldo M."/>
            <person name="Pinzon A."/>
            <person name="Pritchard L."/>
            <person name="Ramsahoye B."/>
            <person name="Ren Q."/>
            <person name="Restrepo S."/>
            <person name="Roy S."/>
            <person name="Sadanandom A."/>
            <person name="Savidor A."/>
            <person name="Schornack S."/>
            <person name="Schwartz D.C."/>
            <person name="Schumann U.D."/>
            <person name="Schwessinger B."/>
            <person name="Seyer L."/>
            <person name="Sharpe T."/>
            <person name="Silvar C."/>
            <person name="Song J."/>
            <person name="Studholme D.J."/>
            <person name="Sykes S."/>
            <person name="Thines M."/>
            <person name="van de Vondervoort P.J."/>
            <person name="Phuntumart V."/>
            <person name="Wawra S."/>
            <person name="Weide R."/>
            <person name="Win J."/>
            <person name="Young C."/>
            <person name="Zhou S."/>
            <person name="Fry W."/>
            <person name="Meyers B.C."/>
            <person name="van West P."/>
            <person name="Ristaino J."/>
            <person name="Govers F."/>
            <person name="Birch P.R."/>
            <person name="Whisson S.C."/>
            <person name="Judelson H.S."/>
            <person name="Nusbaum C."/>
        </authorList>
    </citation>
    <scope>NUCLEOTIDE SEQUENCE [LARGE SCALE GENOMIC DNA]</scope>
    <source>
        <strain evidence="2">T30-4</strain>
    </source>
</reference>
<dbReference type="OrthoDB" id="95392at2759"/>
<dbReference type="GeneID" id="9474183"/>